<evidence type="ECO:0000313" key="12">
    <source>
        <dbReference type="EMBL" id="MBN3281336.1"/>
    </source>
</evidence>
<dbReference type="PANTHER" id="PTHR11394">
    <property type="entry name" value="TASTE RECEPTOR TYPE 2"/>
    <property type="match status" value="1"/>
</dbReference>
<dbReference type="PROSITE" id="PS50262">
    <property type="entry name" value="G_PROTEIN_RECEP_F1_2"/>
    <property type="match status" value="1"/>
</dbReference>
<organism evidence="12 13">
    <name type="scientific">Polyodon spathula</name>
    <name type="common">North American paddlefish</name>
    <name type="synonym">Squalus spathula</name>
    <dbReference type="NCBI Taxonomy" id="7913"/>
    <lineage>
        <taxon>Eukaryota</taxon>
        <taxon>Metazoa</taxon>
        <taxon>Chordata</taxon>
        <taxon>Craniata</taxon>
        <taxon>Vertebrata</taxon>
        <taxon>Euteleostomi</taxon>
        <taxon>Actinopterygii</taxon>
        <taxon>Chondrostei</taxon>
        <taxon>Acipenseriformes</taxon>
        <taxon>Polyodontidae</taxon>
        <taxon>Polyodon</taxon>
    </lineage>
</organism>
<evidence type="ECO:0000259" key="11">
    <source>
        <dbReference type="PROSITE" id="PS50262"/>
    </source>
</evidence>
<dbReference type="EMBL" id="JAAWVQ010107714">
    <property type="protein sequence ID" value="MBN3281336.1"/>
    <property type="molecule type" value="Genomic_DNA"/>
</dbReference>
<dbReference type="SUPFAM" id="SSF81321">
    <property type="entry name" value="Family A G protein-coupled receptor-like"/>
    <property type="match status" value="1"/>
</dbReference>
<protein>
    <submittedName>
        <fullName evidence="12">TLR1 protein</fullName>
    </submittedName>
</protein>
<keyword evidence="6 10" id="KW-0472">Membrane</keyword>
<evidence type="ECO:0000256" key="3">
    <source>
        <dbReference type="ARBA" id="ARBA00022692"/>
    </source>
</evidence>
<evidence type="ECO:0000256" key="6">
    <source>
        <dbReference type="ARBA" id="ARBA00023136"/>
    </source>
</evidence>
<dbReference type="Pfam" id="PF00001">
    <property type="entry name" value="7tm_1"/>
    <property type="match status" value="1"/>
</dbReference>
<dbReference type="InterPro" id="IPR000276">
    <property type="entry name" value="GPCR_Rhodpsn"/>
</dbReference>
<evidence type="ECO:0000256" key="8">
    <source>
        <dbReference type="ARBA" id="ARBA00023224"/>
    </source>
</evidence>
<comment type="caution">
    <text evidence="12">The sequence shown here is derived from an EMBL/GenBank/DDBJ whole genome shotgun (WGS) entry which is preliminary data.</text>
</comment>
<dbReference type="InterPro" id="IPR017452">
    <property type="entry name" value="GPCR_Rhodpsn_7TM"/>
</dbReference>
<evidence type="ECO:0000256" key="7">
    <source>
        <dbReference type="ARBA" id="ARBA00023170"/>
    </source>
</evidence>
<evidence type="ECO:0000256" key="4">
    <source>
        <dbReference type="ARBA" id="ARBA00022989"/>
    </source>
</evidence>
<keyword evidence="8" id="KW-0807">Transducer</keyword>
<keyword evidence="7" id="KW-0675">Receptor</keyword>
<evidence type="ECO:0000256" key="5">
    <source>
        <dbReference type="ARBA" id="ARBA00023040"/>
    </source>
</evidence>
<feature type="region of interest" description="Disordered" evidence="9">
    <location>
        <begin position="285"/>
        <end position="313"/>
    </location>
</feature>
<keyword evidence="3 10" id="KW-0812">Transmembrane</keyword>
<dbReference type="Proteomes" id="UP001166093">
    <property type="component" value="Unassembled WGS sequence"/>
</dbReference>
<feature type="non-terminal residue" evidence="12">
    <location>
        <position position="1"/>
    </location>
</feature>
<comment type="subcellular location">
    <subcellularLocation>
        <location evidence="1">Membrane</location>
        <topology evidence="1">Multi-pass membrane protein</topology>
    </subcellularLocation>
</comment>
<name>A0ABS2Y512_POLSP</name>
<feature type="transmembrane region" description="Helical" evidence="10">
    <location>
        <begin position="212"/>
        <end position="236"/>
    </location>
</feature>
<evidence type="ECO:0000256" key="9">
    <source>
        <dbReference type="SAM" id="MobiDB-lite"/>
    </source>
</evidence>
<dbReference type="PANTHER" id="PTHR11394:SF72">
    <property type="entry name" value="OLFACTORY RECEPTOR CLASS A-LIKE PROTEIN 4"/>
    <property type="match status" value="1"/>
</dbReference>
<proteinExistence type="predicted"/>
<evidence type="ECO:0000256" key="1">
    <source>
        <dbReference type="ARBA" id="ARBA00004141"/>
    </source>
</evidence>
<evidence type="ECO:0000313" key="13">
    <source>
        <dbReference type="Proteomes" id="UP001166093"/>
    </source>
</evidence>
<feature type="transmembrane region" description="Helical" evidence="10">
    <location>
        <begin position="100"/>
        <end position="121"/>
    </location>
</feature>
<evidence type="ECO:0000256" key="2">
    <source>
        <dbReference type="ARBA" id="ARBA00022606"/>
    </source>
</evidence>
<feature type="transmembrane region" description="Helical" evidence="10">
    <location>
        <begin position="157"/>
        <end position="181"/>
    </location>
</feature>
<sequence length="313" mass="34858">VISTSLDSRHLPPPTDIILVNLALANLLTSVFRTVPIFISDFGVEVYLSTGWCRVFMFAWVWWRSVGVWATFSLSLFHFVTLRRQGVAGPLARQAELRKVGAALFLVWALNFLYSLPAFLYSAHVRGNSTVEFMVISCTTRPLLGCIWEFPSPRVGIAFATTSLVLHEVAPMVLMVALNLATLCMLKRHIRSVAGAELTGCHVDRERKASKVIVALVTLFVVCWGTQMLSVSYYNYNRGEHAVFLLTLAHFTSSIFVGFSPLVVAFGHSKLRNRIKRMLLWGREEEQGRGEEEEGKGAGKVISRAGNDPHPSC</sequence>
<feature type="non-terminal residue" evidence="12">
    <location>
        <position position="313"/>
    </location>
</feature>
<reference evidence="12" key="1">
    <citation type="journal article" date="2021" name="Cell">
        <title>Tracing the genetic footprints of vertebrate landing in non-teleost ray-finned fishes.</title>
        <authorList>
            <person name="Bi X."/>
            <person name="Wang K."/>
            <person name="Yang L."/>
            <person name="Pan H."/>
            <person name="Jiang H."/>
            <person name="Wei Q."/>
            <person name="Fang M."/>
            <person name="Yu H."/>
            <person name="Zhu C."/>
            <person name="Cai Y."/>
            <person name="He Y."/>
            <person name="Gan X."/>
            <person name="Zeng H."/>
            <person name="Yu D."/>
            <person name="Zhu Y."/>
            <person name="Jiang H."/>
            <person name="Qiu Q."/>
            <person name="Yang H."/>
            <person name="Zhang Y.E."/>
            <person name="Wang W."/>
            <person name="Zhu M."/>
            <person name="He S."/>
            <person name="Zhang G."/>
        </authorList>
    </citation>
    <scope>NUCLEOTIDE SEQUENCE</scope>
    <source>
        <strain evidence="12">Pddl_001</strain>
    </source>
</reference>
<feature type="transmembrane region" description="Helical" evidence="10">
    <location>
        <begin position="18"/>
        <end position="39"/>
    </location>
</feature>
<dbReference type="CDD" id="cd00637">
    <property type="entry name" value="7tm_classA_rhodopsin-like"/>
    <property type="match status" value="1"/>
</dbReference>
<evidence type="ECO:0000256" key="10">
    <source>
        <dbReference type="SAM" id="Phobius"/>
    </source>
</evidence>
<gene>
    <name evidence="12" type="primary">Tkr86c_0</name>
    <name evidence="12" type="ORF">GTO93_0014415</name>
</gene>
<keyword evidence="5" id="KW-0297">G-protein coupled receptor</keyword>
<feature type="transmembrane region" description="Helical" evidence="10">
    <location>
        <begin position="242"/>
        <end position="267"/>
    </location>
</feature>
<keyword evidence="13" id="KW-1185">Reference proteome</keyword>
<feature type="domain" description="G-protein coupled receptors family 1 profile" evidence="11">
    <location>
        <begin position="1"/>
        <end position="264"/>
    </location>
</feature>
<feature type="transmembrane region" description="Helical" evidence="10">
    <location>
        <begin position="59"/>
        <end position="80"/>
    </location>
</feature>
<dbReference type="Gene3D" id="1.20.1070.10">
    <property type="entry name" value="Rhodopsin 7-helix transmembrane proteins"/>
    <property type="match status" value="1"/>
</dbReference>
<keyword evidence="4 10" id="KW-1133">Transmembrane helix</keyword>
<accession>A0ABS2Y512</accession>
<keyword evidence="2" id="KW-0716">Sensory transduction</keyword>